<organism evidence="2 3">
    <name type="scientific">Wansuia hejianensis</name>
    <dbReference type="NCBI Taxonomy" id="2763667"/>
    <lineage>
        <taxon>Bacteria</taxon>
        <taxon>Bacillati</taxon>
        <taxon>Bacillota</taxon>
        <taxon>Clostridia</taxon>
        <taxon>Lachnospirales</taxon>
        <taxon>Lachnospiraceae</taxon>
        <taxon>Wansuia</taxon>
    </lineage>
</organism>
<dbReference type="RefSeq" id="WP_249323484.1">
    <property type="nucleotide sequence ID" value="NZ_JACRTK010000002.1"/>
</dbReference>
<dbReference type="InterPro" id="IPR001387">
    <property type="entry name" value="Cro/C1-type_HTH"/>
</dbReference>
<comment type="caution">
    <text evidence="2">The sequence shown here is derived from an EMBL/GenBank/DDBJ whole genome shotgun (WGS) entry which is preliminary data.</text>
</comment>
<proteinExistence type="predicted"/>
<keyword evidence="1" id="KW-0175">Coiled coil</keyword>
<evidence type="ECO:0000256" key="1">
    <source>
        <dbReference type="SAM" id="Coils"/>
    </source>
</evidence>
<accession>A0A926F270</accession>
<name>A0A926F270_9FIRM</name>
<dbReference type="AlphaFoldDB" id="A0A926F270"/>
<evidence type="ECO:0000313" key="2">
    <source>
        <dbReference type="EMBL" id="MBC8590647.1"/>
    </source>
</evidence>
<gene>
    <name evidence="2" type="ORF">H8689_05815</name>
</gene>
<dbReference type="Gene3D" id="1.10.260.40">
    <property type="entry name" value="lambda repressor-like DNA-binding domains"/>
    <property type="match status" value="1"/>
</dbReference>
<dbReference type="CDD" id="cd00093">
    <property type="entry name" value="HTH_XRE"/>
    <property type="match status" value="1"/>
</dbReference>
<dbReference type="EMBL" id="JACRTK010000002">
    <property type="protein sequence ID" value="MBC8590647.1"/>
    <property type="molecule type" value="Genomic_DNA"/>
</dbReference>
<feature type="coiled-coil region" evidence="1">
    <location>
        <begin position="101"/>
        <end position="145"/>
    </location>
</feature>
<reference evidence="2 3" key="1">
    <citation type="submission" date="2020-08" db="EMBL/GenBank/DDBJ databases">
        <title>Genome public.</title>
        <authorList>
            <person name="Liu C."/>
            <person name="Sun Q."/>
        </authorList>
    </citation>
    <scope>NUCLEOTIDE SEQUENCE [LARGE SCALE GENOMIC DNA]</scope>
    <source>
        <strain evidence="2 3">NSJ-26</strain>
    </source>
</reference>
<dbReference type="InterPro" id="IPR010982">
    <property type="entry name" value="Lambda_DNA-bd_dom_sf"/>
</dbReference>
<evidence type="ECO:0000313" key="3">
    <source>
        <dbReference type="Proteomes" id="UP000601522"/>
    </source>
</evidence>
<dbReference type="GO" id="GO:0003677">
    <property type="term" value="F:DNA binding"/>
    <property type="evidence" value="ECO:0007669"/>
    <property type="project" value="InterPro"/>
</dbReference>
<sequence length="181" mass="21191">MNTSYAIDYQTPRENKGLTRNDVANLLVDKGIEISTESLGCYERGVRAPSPEMVVELSNIYKEPFLTQRYCKYNCAIGQAYSYEILKGVDMNLSNVALKLLEEHRESHDVLEETLMLITNKRNKEDFTETEIQRLKSNIHELLDTEHTIEIFKIALNKFIDMKEMIYEHNQKCRERGYVRC</sequence>
<protein>
    <submittedName>
        <fullName evidence="2">Helix-turn-helix transcriptional regulator</fullName>
    </submittedName>
</protein>
<keyword evidence="3" id="KW-1185">Reference proteome</keyword>
<dbReference type="Proteomes" id="UP000601522">
    <property type="component" value="Unassembled WGS sequence"/>
</dbReference>